<dbReference type="SUPFAM" id="SSF51395">
    <property type="entry name" value="FMN-linked oxidoreductases"/>
    <property type="match status" value="1"/>
</dbReference>
<comment type="cofactor">
    <cofactor evidence="11">
        <name>FMN</name>
        <dbReference type="ChEBI" id="CHEBI:58210"/>
    </cofactor>
    <text evidence="11">Binds 1 FMN per subunit.</text>
</comment>
<evidence type="ECO:0000256" key="9">
    <source>
        <dbReference type="ARBA" id="ARBA00023136"/>
    </source>
</evidence>
<evidence type="ECO:0000256" key="5">
    <source>
        <dbReference type="ARBA" id="ARBA00017599"/>
    </source>
</evidence>
<dbReference type="InterPro" id="IPR050074">
    <property type="entry name" value="DHO_dehydrogenase"/>
</dbReference>
<evidence type="ECO:0000313" key="14">
    <source>
        <dbReference type="Proteomes" id="UP001383192"/>
    </source>
</evidence>
<name>A0AAW0D2E4_9AGAR</name>
<evidence type="ECO:0000256" key="8">
    <source>
        <dbReference type="ARBA" id="ARBA00023002"/>
    </source>
</evidence>
<keyword evidence="7 11" id="KW-0288">FMN</keyword>
<dbReference type="GO" id="GO:0005743">
    <property type="term" value="C:mitochondrial inner membrane"/>
    <property type="evidence" value="ECO:0007669"/>
    <property type="project" value="UniProtKB-SubCell"/>
</dbReference>
<evidence type="ECO:0000256" key="3">
    <source>
        <dbReference type="ARBA" id="ARBA00005359"/>
    </source>
</evidence>
<keyword evidence="11" id="KW-0999">Mitochondrion inner membrane</keyword>
<reference evidence="13 14" key="1">
    <citation type="submission" date="2024-01" db="EMBL/GenBank/DDBJ databases">
        <title>A draft genome for a cacao thread blight-causing isolate of Paramarasmius palmivorus.</title>
        <authorList>
            <person name="Baruah I.K."/>
            <person name="Bukari Y."/>
            <person name="Amoako-Attah I."/>
            <person name="Meinhardt L.W."/>
            <person name="Bailey B.A."/>
            <person name="Cohen S.P."/>
        </authorList>
    </citation>
    <scope>NUCLEOTIDE SEQUENCE [LARGE SCALE GENOMIC DNA]</scope>
    <source>
        <strain evidence="13 14">GH-12</strain>
    </source>
</reference>
<evidence type="ECO:0000256" key="2">
    <source>
        <dbReference type="ARBA" id="ARBA00005161"/>
    </source>
</evidence>
<dbReference type="GO" id="GO:0009220">
    <property type="term" value="P:pyrimidine ribonucleotide biosynthetic process"/>
    <property type="evidence" value="ECO:0007669"/>
    <property type="project" value="TreeGrafter"/>
</dbReference>
<dbReference type="NCBIfam" id="TIGR01036">
    <property type="entry name" value="pyrD_sub2"/>
    <property type="match status" value="1"/>
</dbReference>
<dbReference type="InterPro" id="IPR005719">
    <property type="entry name" value="Dihydroorotate_DH_2"/>
</dbReference>
<evidence type="ECO:0000256" key="1">
    <source>
        <dbReference type="ARBA" id="ARBA00004370"/>
    </source>
</evidence>
<dbReference type="InterPro" id="IPR001295">
    <property type="entry name" value="Dihydroorotate_DH_CS"/>
</dbReference>
<gene>
    <name evidence="13" type="primary">URA9</name>
    <name evidence="13" type="ORF">VNI00_007566</name>
</gene>
<dbReference type="PROSITE" id="PS00912">
    <property type="entry name" value="DHODEHASE_2"/>
    <property type="match status" value="1"/>
</dbReference>
<dbReference type="GO" id="GO:0106430">
    <property type="term" value="F:dihydroorotate dehydrogenase (quinone) activity"/>
    <property type="evidence" value="ECO:0007669"/>
    <property type="project" value="UniProtKB-EC"/>
</dbReference>
<evidence type="ECO:0000313" key="13">
    <source>
        <dbReference type="EMBL" id="KAK7045733.1"/>
    </source>
</evidence>
<evidence type="ECO:0000256" key="4">
    <source>
        <dbReference type="ARBA" id="ARBA00012791"/>
    </source>
</evidence>
<organism evidence="13 14">
    <name type="scientific">Paramarasmius palmivorus</name>
    <dbReference type="NCBI Taxonomy" id="297713"/>
    <lineage>
        <taxon>Eukaryota</taxon>
        <taxon>Fungi</taxon>
        <taxon>Dikarya</taxon>
        <taxon>Basidiomycota</taxon>
        <taxon>Agaricomycotina</taxon>
        <taxon>Agaricomycetes</taxon>
        <taxon>Agaricomycetidae</taxon>
        <taxon>Agaricales</taxon>
        <taxon>Marasmiineae</taxon>
        <taxon>Marasmiaceae</taxon>
        <taxon>Paramarasmius</taxon>
    </lineage>
</organism>
<dbReference type="AlphaFoldDB" id="A0AAW0D2E4"/>
<keyword evidence="8 11" id="KW-0560">Oxidoreductase</keyword>
<dbReference type="CDD" id="cd04738">
    <property type="entry name" value="DHOD_2_like"/>
    <property type="match status" value="1"/>
</dbReference>
<comment type="pathway">
    <text evidence="2 11">Pyrimidine metabolism; UMP biosynthesis via de novo pathway; orotate from (S)-dihydroorotate (quinone route): step 1/1.</text>
</comment>
<protein>
    <recommendedName>
        <fullName evidence="5 11">Dihydroorotate dehydrogenase (quinone), mitochondrial</fullName>
        <shortName evidence="11">DHOdehase</shortName>
        <ecNumber evidence="4 11">1.3.5.2</ecNumber>
    </recommendedName>
</protein>
<dbReference type="PANTHER" id="PTHR48109:SF4">
    <property type="entry name" value="DIHYDROOROTATE DEHYDROGENASE (QUINONE), MITOCHONDRIAL"/>
    <property type="match status" value="1"/>
</dbReference>
<evidence type="ECO:0000256" key="7">
    <source>
        <dbReference type="ARBA" id="ARBA00022643"/>
    </source>
</evidence>
<keyword evidence="11" id="KW-0496">Mitochondrion</keyword>
<keyword evidence="9" id="KW-0472">Membrane</keyword>
<comment type="caution">
    <text evidence="13">The sequence shown here is derived from an EMBL/GenBank/DDBJ whole genome shotgun (WGS) entry which is preliminary data.</text>
</comment>
<dbReference type="PROSITE" id="PS00911">
    <property type="entry name" value="DHODEHASE_1"/>
    <property type="match status" value="1"/>
</dbReference>
<accession>A0AAW0D2E4</accession>
<keyword evidence="14" id="KW-1185">Reference proteome</keyword>
<dbReference type="Gene3D" id="3.20.20.70">
    <property type="entry name" value="Aldolase class I"/>
    <property type="match status" value="1"/>
</dbReference>
<dbReference type="Pfam" id="PF01180">
    <property type="entry name" value="DHO_dh"/>
    <property type="match status" value="1"/>
</dbReference>
<proteinExistence type="inferred from homology"/>
<keyword evidence="6 11" id="KW-0285">Flavoprotein</keyword>
<dbReference type="PANTHER" id="PTHR48109">
    <property type="entry name" value="DIHYDROOROTATE DEHYDROGENASE (QUINONE), MITOCHONDRIAL-RELATED"/>
    <property type="match status" value="1"/>
</dbReference>
<evidence type="ECO:0000256" key="6">
    <source>
        <dbReference type="ARBA" id="ARBA00022630"/>
    </source>
</evidence>
<comment type="subcellular location">
    <subcellularLocation>
        <location evidence="1">Membrane</location>
    </subcellularLocation>
    <subcellularLocation>
        <location evidence="11">Mitochondrion inner membrane</location>
        <topology evidence="11">Single-pass membrane protein</topology>
    </subcellularLocation>
</comment>
<feature type="domain" description="Dihydroorotate dehydrogenase catalytic" evidence="12">
    <location>
        <begin position="106"/>
        <end position="432"/>
    </location>
</feature>
<dbReference type="NCBIfam" id="NF003652">
    <property type="entry name" value="PRK05286.2-5"/>
    <property type="match status" value="1"/>
</dbReference>
<dbReference type="Proteomes" id="UP001383192">
    <property type="component" value="Unassembled WGS sequence"/>
</dbReference>
<dbReference type="EMBL" id="JAYKXP010000024">
    <property type="protein sequence ID" value="KAK7045733.1"/>
    <property type="molecule type" value="Genomic_DNA"/>
</dbReference>
<comment type="catalytic activity">
    <reaction evidence="10 11">
        <text>(S)-dihydroorotate + a quinone = orotate + a quinol</text>
        <dbReference type="Rhea" id="RHEA:30187"/>
        <dbReference type="ChEBI" id="CHEBI:24646"/>
        <dbReference type="ChEBI" id="CHEBI:30839"/>
        <dbReference type="ChEBI" id="CHEBI:30864"/>
        <dbReference type="ChEBI" id="CHEBI:132124"/>
        <dbReference type="EC" id="1.3.5.2"/>
    </reaction>
</comment>
<dbReference type="GO" id="GO:0006207">
    <property type="term" value="P:'de novo' pyrimidine nucleobase biosynthetic process"/>
    <property type="evidence" value="ECO:0007669"/>
    <property type="project" value="InterPro"/>
</dbReference>
<sequence>MALRLQRTIPRSLLAHSHRSLFTKASPPPTNPVRTGLYATALVLGTGLFAVYYFDSRSALHRYVLTPLLRHSLDAETGHKVAVKVLRSGLGPKDPIPDDDSLSVEKLWGRKLSNPVGLAAGFDKDGEAVDGLFDLGFSWVEIGSVTPKPQPGNPRPRVFHLPEDEALINRYGFPSQGHAAVLSRLRSRIPAFLSTDNSSTSLRDGAILAVNLGKNKDSPSDSIDDFVSGVKTFGEYADVLVVNVSSPNTPGLRGLQNRESLETLLRGVIQARDELPPSSLTPQHPKPHIVLKIAPDLDDAQIEDMADVIRNSSIDGVIVSNTTTQRPKGLISRTYLSDHAGATFLTIPTENGTQTGGLSGAPLKPLTLNTLRILRSHLPANIPIIGCGGISSGADALEYARAGATMVQVYTGFGYDGAGMCRRVKDEIVDTLGNEGVNWNTLVNKAVSEKSLSAEEIDRRKRRELEVKEKAQALVGEGARHSEEDLGEVTKLIKEAEHLKALLDRFGEGLDKTDSVDSAVAAAEPIV</sequence>
<comment type="similarity">
    <text evidence="3 11">Belongs to the dihydroorotate dehydrogenase family. Type 2 subfamily.</text>
</comment>
<evidence type="ECO:0000256" key="10">
    <source>
        <dbReference type="ARBA" id="ARBA00048639"/>
    </source>
</evidence>
<evidence type="ECO:0000259" key="12">
    <source>
        <dbReference type="Pfam" id="PF01180"/>
    </source>
</evidence>
<dbReference type="InterPro" id="IPR013785">
    <property type="entry name" value="Aldolase_TIM"/>
</dbReference>
<dbReference type="InterPro" id="IPR005720">
    <property type="entry name" value="Dihydroorotate_DH_cat"/>
</dbReference>
<evidence type="ECO:0000256" key="11">
    <source>
        <dbReference type="RuleBase" id="RU361255"/>
    </source>
</evidence>
<dbReference type="EC" id="1.3.5.2" evidence="4 11"/>